<evidence type="ECO:0000256" key="1">
    <source>
        <dbReference type="SAM" id="MobiDB-lite"/>
    </source>
</evidence>
<feature type="region of interest" description="Disordered" evidence="1">
    <location>
        <begin position="309"/>
        <end position="340"/>
    </location>
</feature>
<feature type="region of interest" description="Disordered" evidence="1">
    <location>
        <begin position="1"/>
        <end position="39"/>
    </location>
</feature>
<comment type="caution">
    <text evidence="2">The sequence shown here is derived from an EMBL/GenBank/DDBJ whole genome shotgun (WGS) entry which is preliminary data.</text>
</comment>
<name>A0A4T0W4Y1_9PEZI</name>
<dbReference type="OrthoDB" id="5324651at2759"/>
<reference evidence="2 3" key="1">
    <citation type="journal article" date="2019" name="Genome Biol. Evol.">
        <title>Genomic Plasticity Mediated by Transposable Elements in the Plant Pathogenic Fungus Colletotrichum higginsianum.</title>
        <authorList>
            <person name="Tsushima A."/>
            <person name="Gan P."/>
            <person name="Kumakura N."/>
            <person name="Narusaka M."/>
            <person name="Takano Y."/>
            <person name="Narusaka Y."/>
            <person name="Shirasu K."/>
        </authorList>
    </citation>
    <scope>NUCLEOTIDE SEQUENCE [LARGE SCALE GENOMIC DNA]</scope>
    <source>
        <strain evidence="2 3">MAFF305635-RFP</strain>
    </source>
</reference>
<evidence type="ECO:0000313" key="2">
    <source>
        <dbReference type="EMBL" id="TIC99845.1"/>
    </source>
</evidence>
<dbReference type="EMBL" id="MWPZ01000004">
    <property type="protein sequence ID" value="TIC99845.1"/>
    <property type="molecule type" value="Genomic_DNA"/>
</dbReference>
<sequence>MKAENITVENETKVEDKTEVKNNETVETPTANPTSSISSYTIAEAQSDGRQVEFDPFILDHMANDPHYADANEQPLPAAAINADAQTMASVAAPAPKPNLTSRPFVSSHLQTGPTFLSYEAQHVLLTRTQEVLEKACFIYATRHMPQVLQARHWDVPECGELHIWARLLKTEAKTRFNNKDLPYPYLNWDSFFKSIVHLRHKAVHRKQLKGSDVELYLRDAEALTRLLCDDEGAATLARYREQTRRSLEQFEFCKKKLSTRFQAKMDVINARRAELDELERQDNQHLVLADKEVQAKLGSDLKKAIMKSEVPQIKKEQEDEEGDEEEEDSDDLEDHTTSNGIGALFNNLILLCRRLNRG</sequence>
<accession>A0A4T0W4Y1</accession>
<dbReference type="Proteomes" id="UP000305883">
    <property type="component" value="Unassembled WGS sequence"/>
</dbReference>
<feature type="compositionally biased region" description="Acidic residues" evidence="1">
    <location>
        <begin position="319"/>
        <end position="334"/>
    </location>
</feature>
<dbReference type="AlphaFoldDB" id="A0A4T0W4Y1"/>
<proteinExistence type="predicted"/>
<gene>
    <name evidence="2" type="ORF">CH35J_005291</name>
</gene>
<organism evidence="2 3">
    <name type="scientific">Colletotrichum higginsianum</name>
    <dbReference type="NCBI Taxonomy" id="80884"/>
    <lineage>
        <taxon>Eukaryota</taxon>
        <taxon>Fungi</taxon>
        <taxon>Dikarya</taxon>
        <taxon>Ascomycota</taxon>
        <taxon>Pezizomycotina</taxon>
        <taxon>Sordariomycetes</taxon>
        <taxon>Hypocreomycetidae</taxon>
        <taxon>Glomerellales</taxon>
        <taxon>Glomerellaceae</taxon>
        <taxon>Colletotrichum</taxon>
        <taxon>Colletotrichum destructivum species complex</taxon>
    </lineage>
</organism>
<evidence type="ECO:0000313" key="3">
    <source>
        <dbReference type="Proteomes" id="UP000305883"/>
    </source>
</evidence>
<feature type="compositionally biased region" description="Basic and acidic residues" evidence="1">
    <location>
        <begin position="10"/>
        <end position="24"/>
    </location>
</feature>
<evidence type="ECO:0008006" key="4">
    <source>
        <dbReference type="Google" id="ProtNLM"/>
    </source>
</evidence>
<protein>
    <recommendedName>
        <fullName evidence="4">Ubiquinol-cytochrome-c reductase cytochrome c1</fullName>
    </recommendedName>
</protein>
<feature type="compositionally biased region" description="Polar residues" evidence="1">
    <location>
        <begin position="25"/>
        <end position="39"/>
    </location>
</feature>